<dbReference type="PANTHER" id="PTHR30482:SF10">
    <property type="entry name" value="HIGH-AFFINITY BRANCHED-CHAIN AMINO ACID TRANSPORT PROTEIN BRAE"/>
    <property type="match status" value="1"/>
</dbReference>
<evidence type="ECO:0000256" key="3">
    <source>
        <dbReference type="ARBA" id="ARBA00022692"/>
    </source>
</evidence>
<dbReference type="EMBL" id="CP001778">
    <property type="protein sequence ID" value="ADD43429.1"/>
    <property type="molecule type" value="Genomic_DNA"/>
</dbReference>
<feature type="transmembrane region" description="Helical" evidence="6">
    <location>
        <begin position="157"/>
        <end position="175"/>
    </location>
</feature>
<keyword evidence="2" id="KW-1003">Cell membrane</keyword>
<dbReference type="AlphaFoldDB" id="D3PXU9"/>
<feature type="transmembrane region" description="Helical" evidence="6">
    <location>
        <begin position="30"/>
        <end position="55"/>
    </location>
</feature>
<evidence type="ECO:0000313" key="8">
    <source>
        <dbReference type="Proteomes" id="UP000000844"/>
    </source>
</evidence>
<keyword evidence="3 6" id="KW-0812">Transmembrane</keyword>
<feature type="transmembrane region" description="Helical" evidence="6">
    <location>
        <begin position="207"/>
        <end position="225"/>
    </location>
</feature>
<evidence type="ECO:0000256" key="1">
    <source>
        <dbReference type="ARBA" id="ARBA00004651"/>
    </source>
</evidence>
<reference evidence="7 8" key="1">
    <citation type="journal article" date="2009" name="Stand. Genomic Sci.">
        <title>Complete genome sequence of Stackebrandtia nassauensis type strain (LLR-40K-21).</title>
        <authorList>
            <person name="Munk C."/>
            <person name="Lapidus A."/>
            <person name="Copeland A."/>
            <person name="Jando M."/>
            <person name="Mayilraj S."/>
            <person name="Glavina Del Rio T."/>
            <person name="Nolan M."/>
            <person name="Chen F."/>
            <person name="Lucas S."/>
            <person name="Tice H."/>
            <person name="Cheng J.F."/>
            <person name="Han C."/>
            <person name="Detter J.C."/>
            <person name="Bruce D."/>
            <person name="Goodwin L."/>
            <person name="Chain P."/>
            <person name="Pitluck S."/>
            <person name="Goker M."/>
            <person name="Ovchinikova G."/>
            <person name="Pati A."/>
            <person name="Ivanova N."/>
            <person name="Mavromatis K."/>
            <person name="Chen A."/>
            <person name="Palaniappan K."/>
            <person name="Land M."/>
            <person name="Hauser L."/>
            <person name="Chang Y.J."/>
            <person name="Jeffries C.D."/>
            <person name="Bristow J."/>
            <person name="Eisen J.A."/>
            <person name="Markowitz V."/>
            <person name="Hugenholtz P."/>
            <person name="Kyrpides N.C."/>
            <person name="Klenk H.P."/>
        </authorList>
    </citation>
    <scope>NUCLEOTIDE SEQUENCE [LARGE SCALE GENOMIC DNA]</scope>
    <source>
        <strain evidence="8">DSM 44728 / CIP 108903 / NRRL B-16338 / NBRC 102104 / LLR-40K-21</strain>
    </source>
</reference>
<name>D3PXU9_STANL</name>
<evidence type="ECO:0000256" key="6">
    <source>
        <dbReference type="SAM" id="Phobius"/>
    </source>
</evidence>
<sequence length="372" mass="39957">MNMLDRMRSVDNRRVGALAAMGRRWRSLSWYWRAAAIVAVLVLFYSLPILNEYYVFPINYLSTDAVSGGTAFDDALVLTSIWVLVAVGLNVVIGMAGLLDLGYIGFFAVGAYTVAIFGSPTSEVATAYPWLALVPIGIALAMVSGVILGIPTLRLRGDYLAIVTMGFGEIIRIVAVNTDVTNGQQGIQNIPKPPGSLFENVLDSRPMYWLCLTIVVICIFGVARLENSRVGRAWLAVREDEDAAGIMGVPAFKFKIWAFAIGAAVGGLSGVLYASKEGVINSDSFPLQTSILFVAMVVLGGQGNTAGVILGAIVVAYLPERLRFVADWREVLFGVALVVVMIFRPQGILPSSRRSAELADAKAEAKEVKVSG</sequence>
<dbReference type="HOGENOM" id="CLU_031365_1_1_11"/>
<dbReference type="eggNOG" id="COG4177">
    <property type="taxonomic scope" value="Bacteria"/>
</dbReference>
<dbReference type="PANTHER" id="PTHR30482">
    <property type="entry name" value="HIGH-AFFINITY BRANCHED-CHAIN AMINO ACID TRANSPORT SYSTEM PERMEASE"/>
    <property type="match status" value="1"/>
</dbReference>
<dbReference type="CDD" id="cd06581">
    <property type="entry name" value="TM_PBP1_LivM_like"/>
    <property type="match status" value="1"/>
</dbReference>
<feature type="transmembrane region" description="Helical" evidence="6">
    <location>
        <begin position="256"/>
        <end position="275"/>
    </location>
</feature>
<dbReference type="Pfam" id="PF02653">
    <property type="entry name" value="BPD_transp_2"/>
    <property type="match status" value="1"/>
</dbReference>
<dbReference type="GO" id="GO:0015658">
    <property type="term" value="F:branched-chain amino acid transmembrane transporter activity"/>
    <property type="evidence" value="ECO:0007669"/>
    <property type="project" value="InterPro"/>
</dbReference>
<dbReference type="KEGG" id="sna:Snas_3772"/>
<keyword evidence="4 6" id="KW-1133">Transmembrane helix</keyword>
<dbReference type="STRING" id="446470.Snas_3772"/>
<evidence type="ECO:0000256" key="4">
    <source>
        <dbReference type="ARBA" id="ARBA00022989"/>
    </source>
</evidence>
<feature type="transmembrane region" description="Helical" evidence="6">
    <location>
        <begin position="291"/>
        <end position="319"/>
    </location>
</feature>
<feature type="transmembrane region" description="Helical" evidence="6">
    <location>
        <begin position="130"/>
        <end position="150"/>
    </location>
</feature>
<dbReference type="InterPro" id="IPR043428">
    <property type="entry name" value="LivM-like"/>
</dbReference>
<dbReference type="InterPro" id="IPR001851">
    <property type="entry name" value="ABC_transp_permease"/>
</dbReference>
<evidence type="ECO:0000256" key="5">
    <source>
        <dbReference type="ARBA" id="ARBA00023136"/>
    </source>
</evidence>
<gene>
    <name evidence="7" type="ordered locus">Snas_3772</name>
</gene>
<feature type="transmembrane region" description="Helical" evidence="6">
    <location>
        <begin position="101"/>
        <end position="118"/>
    </location>
</feature>
<protein>
    <submittedName>
        <fullName evidence="7">Inner-membrane translocator</fullName>
    </submittedName>
</protein>
<evidence type="ECO:0000256" key="2">
    <source>
        <dbReference type="ARBA" id="ARBA00022475"/>
    </source>
</evidence>
<feature type="transmembrane region" description="Helical" evidence="6">
    <location>
        <begin position="75"/>
        <end position="94"/>
    </location>
</feature>
<keyword evidence="5 6" id="KW-0472">Membrane</keyword>
<feature type="transmembrane region" description="Helical" evidence="6">
    <location>
        <begin position="331"/>
        <end position="349"/>
    </location>
</feature>
<accession>D3PXU9</accession>
<dbReference type="GO" id="GO:0005886">
    <property type="term" value="C:plasma membrane"/>
    <property type="evidence" value="ECO:0007669"/>
    <property type="project" value="UniProtKB-SubCell"/>
</dbReference>
<dbReference type="Proteomes" id="UP000000844">
    <property type="component" value="Chromosome"/>
</dbReference>
<keyword evidence="8" id="KW-1185">Reference proteome</keyword>
<organism evidence="7 8">
    <name type="scientific">Stackebrandtia nassauensis (strain DSM 44728 / CIP 108903 / NRRL B-16338 / NBRC 102104 / LLR-40K-21)</name>
    <dbReference type="NCBI Taxonomy" id="446470"/>
    <lineage>
        <taxon>Bacteria</taxon>
        <taxon>Bacillati</taxon>
        <taxon>Actinomycetota</taxon>
        <taxon>Actinomycetes</taxon>
        <taxon>Glycomycetales</taxon>
        <taxon>Glycomycetaceae</taxon>
        <taxon>Stackebrandtia</taxon>
    </lineage>
</organism>
<evidence type="ECO:0000313" key="7">
    <source>
        <dbReference type="EMBL" id="ADD43429.1"/>
    </source>
</evidence>
<comment type="subcellular location">
    <subcellularLocation>
        <location evidence="1">Cell membrane</location>
        <topology evidence="1">Multi-pass membrane protein</topology>
    </subcellularLocation>
</comment>
<proteinExistence type="predicted"/>